<feature type="transmembrane region" description="Helical" evidence="2">
    <location>
        <begin position="84"/>
        <end position="104"/>
    </location>
</feature>
<dbReference type="InterPro" id="IPR055011">
    <property type="entry name" value="Tag1_C"/>
</dbReference>
<dbReference type="EMBL" id="CAWUHD010000114">
    <property type="protein sequence ID" value="CAK7232730.1"/>
    <property type="molecule type" value="Genomic_DNA"/>
</dbReference>
<dbReference type="Pfam" id="PF26174">
    <property type="entry name" value="LEA-2_1"/>
    <property type="match status" value="1"/>
</dbReference>
<evidence type="ECO:0000259" key="5">
    <source>
        <dbReference type="Pfam" id="PF26150"/>
    </source>
</evidence>
<accession>A0ABP0CP09</accession>
<keyword evidence="2" id="KW-0812">Transmembrane</keyword>
<keyword evidence="8" id="KW-1185">Reference proteome</keyword>
<organism evidence="7 8">
    <name type="scientific">Sporothrix eucalyptigena</name>
    <dbReference type="NCBI Taxonomy" id="1812306"/>
    <lineage>
        <taxon>Eukaryota</taxon>
        <taxon>Fungi</taxon>
        <taxon>Dikarya</taxon>
        <taxon>Ascomycota</taxon>
        <taxon>Pezizomycotina</taxon>
        <taxon>Sordariomycetes</taxon>
        <taxon>Sordariomycetidae</taxon>
        <taxon>Ophiostomatales</taxon>
        <taxon>Ophiostomataceae</taxon>
        <taxon>Sporothrix</taxon>
    </lineage>
</organism>
<dbReference type="InterPro" id="IPR046368">
    <property type="entry name" value="Tag1"/>
</dbReference>
<dbReference type="InterPro" id="IPR059066">
    <property type="entry name" value="Ig_Tag1-like_5th"/>
</dbReference>
<evidence type="ECO:0000256" key="1">
    <source>
        <dbReference type="SAM" id="MobiDB-lite"/>
    </source>
</evidence>
<feature type="domain" description="Tag1-like fourth Ig-like" evidence="5">
    <location>
        <begin position="596"/>
        <end position="709"/>
    </location>
</feature>
<keyword evidence="2" id="KW-0472">Membrane</keyword>
<dbReference type="Pfam" id="PF22786">
    <property type="entry name" value="Tag1_C"/>
    <property type="match status" value="1"/>
</dbReference>
<reference evidence="7 8" key="1">
    <citation type="submission" date="2024-01" db="EMBL/GenBank/DDBJ databases">
        <authorList>
            <person name="Allen C."/>
            <person name="Tagirdzhanova G."/>
        </authorList>
    </citation>
    <scope>NUCLEOTIDE SEQUENCE [LARGE SCALE GENOMIC DNA]</scope>
</reference>
<dbReference type="InterPro" id="IPR059065">
    <property type="entry name" value="Ig_Tag1-like_4th"/>
</dbReference>
<dbReference type="Pfam" id="PF26153">
    <property type="entry name" value="LEA-2L_5"/>
    <property type="match status" value="1"/>
</dbReference>
<evidence type="ECO:0000256" key="2">
    <source>
        <dbReference type="SAM" id="Phobius"/>
    </source>
</evidence>
<feature type="compositionally biased region" description="Low complexity" evidence="1">
    <location>
        <begin position="22"/>
        <end position="37"/>
    </location>
</feature>
<dbReference type="PANTHER" id="PTHR35895">
    <property type="entry name" value="CHROMOSOME 16, WHOLE GENOME SHOTGUN SEQUENCE"/>
    <property type="match status" value="1"/>
</dbReference>
<feature type="domain" description="Tag1 middle barrel-like" evidence="4">
    <location>
        <begin position="305"/>
        <end position="398"/>
    </location>
</feature>
<dbReference type="PANTHER" id="PTHR35895:SF3">
    <property type="entry name" value="PRE-RRNA PROCESSING PROTEIN"/>
    <property type="match status" value="1"/>
</dbReference>
<evidence type="ECO:0000313" key="8">
    <source>
        <dbReference type="Proteomes" id="UP001642482"/>
    </source>
</evidence>
<dbReference type="InterPro" id="IPR055010">
    <property type="entry name" value="Tag1_M"/>
</dbReference>
<protein>
    <recommendedName>
        <fullName evidence="9">Pre-rRNA processing protein</fullName>
    </recommendedName>
</protein>
<proteinExistence type="predicted"/>
<sequence length="870" mass="93612">MSEPEDDRSPLIGSELDHDRLSAPASEASTSTHETTPLLAGNGSLSYGGAAEGDDAGSSISRASSRHRASAWPAKSLGRRWPSIVAILGLALTSILIIVLAYFVPAAVEEYAKQGVVIEPTNLSLESITTDGVRARIQANFRLDGSRVKNEQVRRIGQTATSIVRKLGTEKTIVSVYLPDYANVLLGSAEIPALVISLVDGQTTSIDFVANLVPGDAEGIRSIANQWLEGRLGSVRLQGKADIALKTGLIPLGTHSVSESLVFEANDIPSIPKYDIDRIIFQEKDIPGKSDKAMGAEVSMSAYNEFPIQIDVPPLAFEIFVPNCNSLDPYIQVADAVTSPIAIRPKSTIDIEVNGTVQELPDSLTAVCPNSKSSPLDLLLKQYLNGDDATVFIRGKKQHFDNTPGWISDILASVTVPIPFPGRTFDSLIREFSLVDVKFTLPDPLAEPDDPESNPTVSGTILVTAGLPSQMNFAINVTNVRANADVFYHNNKLGELNLHKWQAANSTMTRATKDQEATLKIQSRIDNAPLNVTDGDVLTEVIQRLLFGADHINLKINALVDIRVDTILGQLKLKDVPAEGKIPVKPFPSGELGDLSPQIGNIEILDTTPTSITLEALVNITNPTEYTAHIPFISIHILCNETIIGLARAENLDVKAGNNTNLVVGATWDPTLGGEHGPQIGRDLLSEFVSGFNTSLTVRAYRESIPFQPILGDALSKFSFTVNAPQLSLPGSGNDDGGGDGDEKEKGTRHSFIRAATFHVFSSTASFVLVSPLVKNTLYIDYINATAYYNHTEVVGTIVSETIFGAPPGLSETPKLPVEWSPDSVGFDKLRQALGGVLKLDAKAEVGVKLGLWRQKIWYAGKGIGAYVRP</sequence>
<evidence type="ECO:0000259" key="3">
    <source>
        <dbReference type="Pfam" id="PF22786"/>
    </source>
</evidence>
<evidence type="ECO:0000259" key="4">
    <source>
        <dbReference type="Pfam" id="PF22787"/>
    </source>
</evidence>
<feature type="domain" description="Tag1-like fifth Ig-like" evidence="6">
    <location>
        <begin position="747"/>
        <end position="858"/>
    </location>
</feature>
<feature type="region of interest" description="Disordered" evidence="1">
    <location>
        <begin position="1"/>
        <end position="44"/>
    </location>
</feature>
<gene>
    <name evidence="7" type="ORF">SEUCBS140593_008359</name>
</gene>
<dbReference type="Pfam" id="PF22787">
    <property type="entry name" value="Tag1_M"/>
    <property type="match status" value="1"/>
</dbReference>
<comment type="caution">
    <text evidence="7">The sequence shown here is derived from an EMBL/GenBank/DDBJ whole genome shotgun (WGS) entry which is preliminary data.</text>
</comment>
<evidence type="ECO:0008006" key="9">
    <source>
        <dbReference type="Google" id="ProtNLM"/>
    </source>
</evidence>
<keyword evidence="2" id="KW-1133">Transmembrane helix</keyword>
<dbReference type="Pfam" id="PF26150">
    <property type="entry name" value="LEA-2_4"/>
    <property type="match status" value="1"/>
</dbReference>
<dbReference type="Proteomes" id="UP001642482">
    <property type="component" value="Unassembled WGS sequence"/>
</dbReference>
<evidence type="ECO:0000259" key="6">
    <source>
        <dbReference type="Pfam" id="PF26153"/>
    </source>
</evidence>
<evidence type="ECO:0000313" key="7">
    <source>
        <dbReference type="EMBL" id="CAK7232730.1"/>
    </source>
</evidence>
<feature type="domain" description="Tag1 C-terminal" evidence="3">
    <location>
        <begin position="471"/>
        <end position="585"/>
    </location>
</feature>
<name>A0ABP0CP09_9PEZI</name>